<dbReference type="Proteomes" id="UP000045706">
    <property type="component" value="Unassembled WGS sequence"/>
</dbReference>
<proteinExistence type="predicted"/>
<name>A0A0G4NAH0_VERLO</name>
<gene>
    <name evidence="2" type="ORF">BN1723_019154</name>
</gene>
<feature type="non-terminal residue" evidence="2">
    <location>
        <position position="1"/>
    </location>
</feature>
<evidence type="ECO:0000313" key="3">
    <source>
        <dbReference type="Proteomes" id="UP000045706"/>
    </source>
</evidence>
<dbReference type="EMBL" id="CVQI01033183">
    <property type="protein sequence ID" value="CRK43305.1"/>
    <property type="molecule type" value="Genomic_DNA"/>
</dbReference>
<protein>
    <submittedName>
        <fullName evidence="2">Uncharacterized protein</fullName>
    </submittedName>
</protein>
<feature type="region of interest" description="Disordered" evidence="1">
    <location>
        <begin position="1"/>
        <end position="28"/>
    </location>
</feature>
<evidence type="ECO:0000313" key="2">
    <source>
        <dbReference type="EMBL" id="CRK43305.1"/>
    </source>
</evidence>
<accession>A0A0G4NAH0</accession>
<feature type="compositionally biased region" description="Basic residues" evidence="1">
    <location>
        <begin position="14"/>
        <end position="28"/>
    </location>
</feature>
<dbReference type="AlphaFoldDB" id="A0A0G4NAH0"/>
<reference evidence="3" key="1">
    <citation type="submission" date="2015-05" db="EMBL/GenBank/DDBJ databases">
        <authorList>
            <person name="Fogelqvist Johan"/>
        </authorList>
    </citation>
    <scope>NUCLEOTIDE SEQUENCE [LARGE SCALE GENOMIC DNA]</scope>
</reference>
<organism evidence="2 3">
    <name type="scientific">Verticillium longisporum</name>
    <name type="common">Verticillium dahliae var. longisporum</name>
    <dbReference type="NCBI Taxonomy" id="100787"/>
    <lineage>
        <taxon>Eukaryota</taxon>
        <taxon>Fungi</taxon>
        <taxon>Dikarya</taxon>
        <taxon>Ascomycota</taxon>
        <taxon>Pezizomycotina</taxon>
        <taxon>Sordariomycetes</taxon>
        <taxon>Hypocreomycetidae</taxon>
        <taxon>Glomerellales</taxon>
        <taxon>Plectosphaerellaceae</taxon>
        <taxon>Verticillium</taxon>
    </lineage>
</organism>
<evidence type="ECO:0000256" key="1">
    <source>
        <dbReference type="SAM" id="MobiDB-lite"/>
    </source>
</evidence>
<sequence length="28" mass="3085">TYTAGALPLGCHRPPGRRGVRRRPRLGL</sequence>